<protein>
    <recommendedName>
        <fullName evidence="1">C-type lectin domain-containing protein</fullName>
    </recommendedName>
</protein>
<comment type="caution">
    <text evidence="2">The sequence shown here is derived from an EMBL/GenBank/DDBJ whole genome shotgun (WGS) entry which is preliminary data.</text>
</comment>
<dbReference type="InterPro" id="IPR001304">
    <property type="entry name" value="C-type_lectin-like"/>
</dbReference>
<gene>
    <name evidence="2" type="ORF">BaRGS_00018754</name>
</gene>
<accession>A0ABD0KS61</accession>
<dbReference type="SUPFAM" id="SSF56436">
    <property type="entry name" value="C-type lectin-like"/>
    <property type="match status" value="1"/>
</dbReference>
<dbReference type="SMART" id="SM00034">
    <property type="entry name" value="CLECT"/>
    <property type="match status" value="1"/>
</dbReference>
<dbReference type="PROSITE" id="PS50041">
    <property type="entry name" value="C_TYPE_LECTIN_2"/>
    <property type="match status" value="1"/>
</dbReference>
<evidence type="ECO:0000313" key="2">
    <source>
        <dbReference type="EMBL" id="KAK7490054.1"/>
    </source>
</evidence>
<dbReference type="CDD" id="cd00037">
    <property type="entry name" value="CLECT"/>
    <property type="match status" value="1"/>
</dbReference>
<dbReference type="Proteomes" id="UP001519460">
    <property type="component" value="Unassembled WGS sequence"/>
</dbReference>
<dbReference type="AlphaFoldDB" id="A0ABD0KS61"/>
<dbReference type="EMBL" id="JACVVK020000131">
    <property type="protein sequence ID" value="KAK7490054.1"/>
    <property type="molecule type" value="Genomic_DNA"/>
</dbReference>
<proteinExistence type="predicted"/>
<name>A0ABD0KS61_9CAEN</name>
<dbReference type="InterPro" id="IPR016186">
    <property type="entry name" value="C-type_lectin-like/link_sf"/>
</dbReference>
<evidence type="ECO:0000259" key="1">
    <source>
        <dbReference type="PROSITE" id="PS50041"/>
    </source>
</evidence>
<sequence length="164" mass="18260">MILHSLSTNRHSTCLEIMTTKEHFYRIPNQTPPATGLPSGYTMLSSGNSGVQVETRNKISWQAAQTSCQEDGGHLFRMQTLAKKDELAQIKQELGLPDREYWVDATDIASDGNYVWGDGDPVDGSLWLSRSPANMDCVKATWDLQLQDANCVDHLLYICEVTPA</sequence>
<dbReference type="PANTHER" id="PTHR22803">
    <property type="entry name" value="MANNOSE, PHOSPHOLIPASE, LECTIN RECEPTOR RELATED"/>
    <property type="match status" value="1"/>
</dbReference>
<dbReference type="Gene3D" id="3.10.100.10">
    <property type="entry name" value="Mannose-Binding Protein A, subunit A"/>
    <property type="match status" value="1"/>
</dbReference>
<reference evidence="2 3" key="1">
    <citation type="journal article" date="2023" name="Sci. Data">
        <title>Genome assembly of the Korean intertidal mud-creeper Batillaria attramentaria.</title>
        <authorList>
            <person name="Patra A.K."/>
            <person name="Ho P.T."/>
            <person name="Jun S."/>
            <person name="Lee S.J."/>
            <person name="Kim Y."/>
            <person name="Won Y.J."/>
        </authorList>
    </citation>
    <scope>NUCLEOTIDE SEQUENCE [LARGE SCALE GENOMIC DNA]</scope>
    <source>
        <strain evidence="2">Wonlab-2016</strain>
    </source>
</reference>
<feature type="domain" description="C-type lectin" evidence="1">
    <location>
        <begin position="60"/>
        <end position="160"/>
    </location>
</feature>
<dbReference type="InterPro" id="IPR016187">
    <property type="entry name" value="CTDL_fold"/>
</dbReference>
<dbReference type="InterPro" id="IPR050111">
    <property type="entry name" value="C-type_lectin/snaclec_domain"/>
</dbReference>
<keyword evidence="3" id="KW-1185">Reference proteome</keyword>
<organism evidence="2 3">
    <name type="scientific">Batillaria attramentaria</name>
    <dbReference type="NCBI Taxonomy" id="370345"/>
    <lineage>
        <taxon>Eukaryota</taxon>
        <taxon>Metazoa</taxon>
        <taxon>Spiralia</taxon>
        <taxon>Lophotrochozoa</taxon>
        <taxon>Mollusca</taxon>
        <taxon>Gastropoda</taxon>
        <taxon>Caenogastropoda</taxon>
        <taxon>Sorbeoconcha</taxon>
        <taxon>Cerithioidea</taxon>
        <taxon>Batillariidae</taxon>
        <taxon>Batillaria</taxon>
    </lineage>
</organism>
<dbReference type="Pfam" id="PF00059">
    <property type="entry name" value="Lectin_C"/>
    <property type="match status" value="1"/>
</dbReference>
<evidence type="ECO:0000313" key="3">
    <source>
        <dbReference type="Proteomes" id="UP001519460"/>
    </source>
</evidence>